<name>A0ABD3MTN8_9STRA</name>
<gene>
    <name evidence="1" type="ORF">ACHAW5_009709</name>
</gene>
<comment type="caution">
    <text evidence="1">The sequence shown here is derived from an EMBL/GenBank/DDBJ whole genome shotgun (WGS) entry which is preliminary data.</text>
</comment>
<proteinExistence type="predicted"/>
<evidence type="ECO:0000313" key="2">
    <source>
        <dbReference type="Proteomes" id="UP001530315"/>
    </source>
</evidence>
<reference evidence="1 2" key="1">
    <citation type="submission" date="2024-10" db="EMBL/GenBank/DDBJ databases">
        <title>Updated reference genomes for cyclostephanoid diatoms.</title>
        <authorList>
            <person name="Roberts W.R."/>
            <person name="Alverson A.J."/>
        </authorList>
    </citation>
    <scope>NUCLEOTIDE SEQUENCE [LARGE SCALE GENOMIC DNA]</scope>
    <source>
        <strain evidence="1 2">AJA276-08</strain>
    </source>
</reference>
<dbReference type="AlphaFoldDB" id="A0ABD3MTN8"/>
<dbReference type="EMBL" id="JALLAZ020001720">
    <property type="protein sequence ID" value="KAL3766817.1"/>
    <property type="molecule type" value="Genomic_DNA"/>
</dbReference>
<dbReference type="Proteomes" id="UP001530315">
    <property type="component" value="Unassembled WGS sequence"/>
</dbReference>
<evidence type="ECO:0000313" key="1">
    <source>
        <dbReference type="EMBL" id="KAL3766817.1"/>
    </source>
</evidence>
<sequence>MRILKCMDMLGRAVHPSECAFRSIAPVTKGPIRGYKIPIKQQLPETLAEITKLYSDHVDKKFNAVIASLETGRSRFDSPSGHVFGFSPEELVQNGLGHSVLGIDRTTFTDTMKIAYGRNSDCHDLDDSCVDLDPEKENALRSQIWAQHVNDLPMTKSIYLMHDPDDLTKIYRVKSFRSSATTSFASEITRSFRPQLRTPKSDSRGMLRARDINANNFGKRSAKPLFDAGKVVCHSRSLSSPLAKFLDFDHDNNGMGQNQIPGKIR</sequence>
<keyword evidence="2" id="KW-1185">Reference proteome</keyword>
<accession>A0ABD3MTN8</accession>
<protein>
    <submittedName>
        <fullName evidence="1">Uncharacterized protein</fullName>
    </submittedName>
</protein>
<organism evidence="1 2">
    <name type="scientific">Stephanodiscus triporus</name>
    <dbReference type="NCBI Taxonomy" id="2934178"/>
    <lineage>
        <taxon>Eukaryota</taxon>
        <taxon>Sar</taxon>
        <taxon>Stramenopiles</taxon>
        <taxon>Ochrophyta</taxon>
        <taxon>Bacillariophyta</taxon>
        <taxon>Coscinodiscophyceae</taxon>
        <taxon>Thalassiosirophycidae</taxon>
        <taxon>Stephanodiscales</taxon>
        <taxon>Stephanodiscaceae</taxon>
        <taxon>Stephanodiscus</taxon>
    </lineage>
</organism>